<evidence type="ECO:0000313" key="2">
    <source>
        <dbReference type="Proteomes" id="UP000217258"/>
    </source>
</evidence>
<dbReference type="Proteomes" id="UP000217258">
    <property type="component" value="Chromosome I"/>
</dbReference>
<protein>
    <submittedName>
        <fullName evidence="1">Uncharacterized protein</fullName>
    </submittedName>
</protein>
<dbReference type="EMBL" id="CP011030">
    <property type="protein sequence ID" value="ATC89734.1"/>
    <property type="molecule type" value="Genomic_DNA"/>
</dbReference>
<reference evidence="1 2" key="1">
    <citation type="submission" date="2015-06" db="EMBL/GenBank/DDBJ databases">
        <authorList>
            <person name="Xie B.-B."/>
            <person name="Rong J.-C."/>
            <person name="Qin Q.-L."/>
            <person name="Zhang Y.-Z."/>
        </authorList>
    </citation>
    <scope>NUCLEOTIDE SEQUENCE [LARGE SCALE GENOMIC DNA]</scope>
    <source>
        <strain evidence="1 2">KMM 3549</strain>
    </source>
</reference>
<proteinExistence type="predicted"/>
<organism evidence="1 2">
    <name type="scientific">Pseudoalteromonas issachenkonii</name>
    <dbReference type="NCBI Taxonomy" id="152297"/>
    <lineage>
        <taxon>Bacteria</taxon>
        <taxon>Pseudomonadati</taxon>
        <taxon>Pseudomonadota</taxon>
        <taxon>Gammaproteobacteria</taxon>
        <taxon>Alteromonadales</taxon>
        <taxon>Pseudoalteromonadaceae</taxon>
        <taxon>Pseudoalteromonas</taxon>
    </lineage>
</organism>
<keyword evidence="2" id="KW-1185">Reference proteome</keyword>
<evidence type="ECO:0000313" key="1">
    <source>
        <dbReference type="EMBL" id="ATC89734.1"/>
    </source>
</evidence>
<gene>
    <name evidence="1" type="ORF">PISS_a0729</name>
</gene>
<accession>A0ABM6N0L2</accession>
<sequence length="41" mass="4632">MAYIATSFLNLINAIYECYSSTLANVAQLTLHNITYFAMKL</sequence>
<name>A0ABM6N0L2_9GAMM</name>